<dbReference type="SUPFAM" id="SSF56529">
    <property type="entry name" value="FAH"/>
    <property type="match status" value="1"/>
</dbReference>
<protein>
    <submittedName>
        <fullName evidence="3">Fumarylacetoacetate hydrolase family protein</fullName>
    </submittedName>
</protein>
<dbReference type="InterPro" id="IPR036663">
    <property type="entry name" value="Fumarylacetoacetase_C_sf"/>
</dbReference>
<dbReference type="InterPro" id="IPR011234">
    <property type="entry name" value="Fumarylacetoacetase-like_C"/>
</dbReference>
<organism evidence="3 4">
    <name type="scientific">Streptomyces johnsoniae</name>
    <dbReference type="NCBI Taxonomy" id="3075532"/>
    <lineage>
        <taxon>Bacteria</taxon>
        <taxon>Bacillati</taxon>
        <taxon>Actinomycetota</taxon>
        <taxon>Actinomycetes</taxon>
        <taxon>Kitasatosporales</taxon>
        <taxon>Streptomycetaceae</taxon>
        <taxon>Streptomyces</taxon>
    </lineage>
</organism>
<feature type="domain" description="Fumarylacetoacetase-like C-terminal" evidence="2">
    <location>
        <begin position="84"/>
        <end position="291"/>
    </location>
</feature>
<evidence type="ECO:0000313" key="4">
    <source>
        <dbReference type="Proteomes" id="UP001183615"/>
    </source>
</evidence>
<accession>A0ABU2S3T5</accession>
<dbReference type="GO" id="GO:0016787">
    <property type="term" value="F:hydrolase activity"/>
    <property type="evidence" value="ECO:0007669"/>
    <property type="project" value="UniProtKB-KW"/>
</dbReference>
<gene>
    <name evidence="3" type="ORF">RM779_13780</name>
</gene>
<dbReference type="PANTHER" id="PTHR11820">
    <property type="entry name" value="ACYLPYRUVASE"/>
    <property type="match status" value="1"/>
</dbReference>
<evidence type="ECO:0000256" key="1">
    <source>
        <dbReference type="ARBA" id="ARBA00022723"/>
    </source>
</evidence>
<name>A0ABU2S3T5_9ACTN</name>
<dbReference type="Pfam" id="PF01557">
    <property type="entry name" value="FAA_hydrolase"/>
    <property type="match status" value="1"/>
</dbReference>
<evidence type="ECO:0000259" key="2">
    <source>
        <dbReference type="Pfam" id="PF01557"/>
    </source>
</evidence>
<dbReference type="Gene3D" id="3.90.850.10">
    <property type="entry name" value="Fumarylacetoacetase-like, C-terminal domain"/>
    <property type="match status" value="1"/>
</dbReference>
<reference evidence="4" key="1">
    <citation type="submission" date="2023-07" db="EMBL/GenBank/DDBJ databases">
        <title>30 novel species of actinomycetes from the DSMZ collection.</title>
        <authorList>
            <person name="Nouioui I."/>
        </authorList>
    </citation>
    <scope>NUCLEOTIDE SEQUENCE [LARGE SCALE GENOMIC DNA]</scope>
    <source>
        <strain evidence="4">DSM 41886</strain>
    </source>
</reference>
<sequence>MKLALFDDHRLGVVEEGPRGTTVTDVTAAIGRPHDPDPLTAGWWRALCRDFPALRTDLAAAAAQGAAEPLDPGRLRAPALNPSKIVACACNYADHVAEMHDVQERTLGGVESWMMNFDVFLKSPSSLSGPAEDIVLPAEVVAAGQEIHHESELVVVIGRGGADIPRDRALDHVLGYTLGLDITVRSAADRSRRKSYDTFSPLGPFLVTADELGDASDLEIRLDVNGVRRQHVLTRDLITPVPAIVSYASSMMTLLPGDLIFTGAPPGVGAIVPGDRLRAGIGRIGELTLAVREG</sequence>
<keyword evidence="3" id="KW-0378">Hydrolase</keyword>
<keyword evidence="1" id="KW-0479">Metal-binding</keyword>
<dbReference type="Proteomes" id="UP001183615">
    <property type="component" value="Unassembled WGS sequence"/>
</dbReference>
<dbReference type="EMBL" id="JAVREV010000006">
    <property type="protein sequence ID" value="MDT0443653.1"/>
    <property type="molecule type" value="Genomic_DNA"/>
</dbReference>
<keyword evidence="4" id="KW-1185">Reference proteome</keyword>
<evidence type="ECO:0000313" key="3">
    <source>
        <dbReference type="EMBL" id="MDT0443653.1"/>
    </source>
</evidence>
<dbReference type="RefSeq" id="WP_311617963.1">
    <property type="nucleotide sequence ID" value="NZ_JAVREV010000006.1"/>
</dbReference>
<proteinExistence type="predicted"/>
<comment type="caution">
    <text evidence="3">The sequence shown here is derived from an EMBL/GenBank/DDBJ whole genome shotgun (WGS) entry which is preliminary data.</text>
</comment>
<dbReference type="PANTHER" id="PTHR11820:SF7">
    <property type="entry name" value="ACYLPYRUVASE FAHD1, MITOCHONDRIAL"/>
    <property type="match status" value="1"/>
</dbReference>